<feature type="domain" description="Apple" evidence="3">
    <location>
        <begin position="125"/>
        <end position="197"/>
    </location>
</feature>
<dbReference type="EMBL" id="CAJSTJ010000140">
    <property type="protein sequence ID" value="CAG7561135.1"/>
    <property type="molecule type" value="Genomic_DNA"/>
</dbReference>
<evidence type="ECO:0000313" key="4">
    <source>
        <dbReference type="EMBL" id="CAG7561135.1"/>
    </source>
</evidence>
<feature type="chain" id="PRO_5035210167" description="Apple domain-containing protein" evidence="2">
    <location>
        <begin position="22"/>
        <end position="205"/>
    </location>
</feature>
<organism evidence="4 5">
    <name type="scientific">Fusarium equiseti</name>
    <name type="common">Fusarium scirpi</name>
    <dbReference type="NCBI Taxonomy" id="61235"/>
    <lineage>
        <taxon>Eukaryota</taxon>
        <taxon>Fungi</taxon>
        <taxon>Dikarya</taxon>
        <taxon>Ascomycota</taxon>
        <taxon>Pezizomycotina</taxon>
        <taxon>Sordariomycetes</taxon>
        <taxon>Hypocreomycetidae</taxon>
        <taxon>Hypocreales</taxon>
        <taxon>Nectriaceae</taxon>
        <taxon>Fusarium</taxon>
        <taxon>Fusarium incarnatum-equiseti species complex</taxon>
    </lineage>
</organism>
<evidence type="ECO:0000256" key="1">
    <source>
        <dbReference type="SAM" id="MobiDB-lite"/>
    </source>
</evidence>
<dbReference type="InterPro" id="IPR003609">
    <property type="entry name" value="Pan_app"/>
</dbReference>
<gene>
    <name evidence="4" type="ORF">FEQUK3_LOCUS6836</name>
</gene>
<evidence type="ECO:0000313" key="5">
    <source>
        <dbReference type="Proteomes" id="UP000693738"/>
    </source>
</evidence>
<reference evidence="4" key="1">
    <citation type="submission" date="2021-05" db="EMBL/GenBank/DDBJ databases">
        <authorList>
            <person name="Khan N."/>
        </authorList>
    </citation>
    <scope>NUCLEOTIDE SEQUENCE</scope>
</reference>
<evidence type="ECO:0000256" key="2">
    <source>
        <dbReference type="SAM" id="SignalP"/>
    </source>
</evidence>
<dbReference type="Pfam" id="PF00024">
    <property type="entry name" value="PAN_1"/>
    <property type="match status" value="1"/>
</dbReference>
<sequence length="205" mass="22034">MTPQTFKHLLAAILATSSVYAGPCKPSPEPSSIIPFSSASSDLETWSTTALSTVEPSTTAETQSSPETSSSSEVYSSTEATTTTVFEISATETSTTAEVTTTAPVDEPCQICSQLIVKSGRSSSCGRQIAPWQADPFLVKTVQTRNALQCAYACSNECHCKSFSFYGDSCYLYDADEQDMQVDNFYLGPYYFDMASCYECVAGGD</sequence>
<proteinExistence type="predicted"/>
<dbReference type="AlphaFoldDB" id="A0A8J2INU2"/>
<protein>
    <recommendedName>
        <fullName evidence="3">Apple domain-containing protein</fullName>
    </recommendedName>
</protein>
<feature type="compositionally biased region" description="Low complexity" evidence="1">
    <location>
        <begin position="55"/>
        <end position="78"/>
    </location>
</feature>
<feature type="signal peptide" evidence="2">
    <location>
        <begin position="1"/>
        <end position="21"/>
    </location>
</feature>
<evidence type="ECO:0000259" key="3">
    <source>
        <dbReference type="PROSITE" id="PS50948"/>
    </source>
</evidence>
<comment type="caution">
    <text evidence="4">The sequence shown here is derived from an EMBL/GenBank/DDBJ whole genome shotgun (WGS) entry which is preliminary data.</text>
</comment>
<accession>A0A8J2INU2</accession>
<name>A0A8J2INU2_FUSEQ</name>
<dbReference type="Proteomes" id="UP000693738">
    <property type="component" value="Unassembled WGS sequence"/>
</dbReference>
<keyword evidence="2" id="KW-0732">Signal</keyword>
<dbReference type="PROSITE" id="PS50948">
    <property type="entry name" value="PAN"/>
    <property type="match status" value="1"/>
</dbReference>
<feature type="region of interest" description="Disordered" evidence="1">
    <location>
        <begin position="47"/>
        <end position="78"/>
    </location>
</feature>